<evidence type="ECO:0000313" key="3">
    <source>
        <dbReference type="EMBL" id="JAV18466.1"/>
    </source>
</evidence>
<accession>A0A1L8EIL5</accession>
<protein>
    <submittedName>
        <fullName evidence="3">Putative secreted protein</fullName>
    </submittedName>
</protein>
<keyword evidence="2" id="KW-0732">Signal</keyword>
<sequence>MLKLVYFTLILAVISVITIAAPYQELPPRAGHVPVYIRVGDTPLSEVNPKLVEAFHEEETPKLEEDKTPEVSVPDTNEEESQPKEDEKTNEEPIKDDIMKTDEVAKVDEVTASDIAEFDPIKMENEDDSDNEKINE</sequence>
<feature type="compositionally biased region" description="Basic and acidic residues" evidence="1">
    <location>
        <begin position="53"/>
        <end position="69"/>
    </location>
</feature>
<feature type="compositionally biased region" description="Basic and acidic residues" evidence="1">
    <location>
        <begin position="81"/>
        <end position="109"/>
    </location>
</feature>
<feature type="region of interest" description="Disordered" evidence="1">
    <location>
        <begin position="52"/>
        <end position="136"/>
    </location>
</feature>
<dbReference type="AlphaFoldDB" id="A0A1L8EIL5"/>
<dbReference type="EMBL" id="GFDG01000333">
    <property type="protein sequence ID" value="JAV18466.1"/>
    <property type="molecule type" value="Transcribed_RNA"/>
</dbReference>
<evidence type="ECO:0000256" key="1">
    <source>
        <dbReference type="SAM" id="MobiDB-lite"/>
    </source>
</evidence>
<evidence type="ECO:0000256" key="2">
    <source>
        <dbReference type="SAM" id="SignalP"/>
    </source>
</evidence>
<feature type="signal peptide" evidence="2">
    <location>
        <begin position="1"/>
        <end position="20"/>
    </location>
</feature>
<feature type="chain" id="PRO_5012001677" evidence="2">
    <location>
        <begin position="21"/>
        <end position="136"/>
    </location>
</feature>
<name>A0A1L8EIL5_HAEIR</name>
<proteinExistence type="predicted"/>
<reference evidence="3" key="1">
    <citation type="submission" date="2017-01" db="EMBL/GenBank/DDBJ databases">
        <title>An insight into the sialome and mialome of the horn fly, Haematobia irritans.</title>
        <authorList>
            <person name="Breijo M."/>
            <person name="Boiani M."/>
            <person name="Ures X."/>
            <person name="Rocha S."/>
            <person name="Sequeira M."/>
            <person name="Ribeiro J.M."/>
        </authorList>
    </citation>
    <scope>NUCLEOTIDE SEQUENCE</scope>
</reference>
<organism evidence="3">
    <name type="scientific">Haematobia irritans</name>
    <name type="common">Horn fly</name>
    <name type="synonym">Conops irritans</name>
    <dbReference type="NCBI Taxonomy" id="7368"/>
    <lineage>
        <taxon>Eukaryota</taxon>
        <taxon>Metazoa</taxon>
        <taxon>Ecdysozoa</taxon>
        <taxon>Arthropoda</taxon>
        <taxon>Hexapoda</taxon>
        <taxon>Insecta</taxon>
        <taxon>Pterygota</taxon>
        <taxon>Neoptera</taxon>
        <taxon>Endopterygota</taxon>
        <taxon>Diptera</taxon>
        <taxon>Brachycera</taxon>
        <taxon>Muscomorpha</taxon>
        <taxon>Muscoidea</taxon>
        <taxon>Muscidae</taxon>
        <taxon>Haematobia</taxon>
    </lineage>
</organism>